<organism evidence="3 4">
    <name type="scientific">Nonomuraea soli</name>
    <dbReference type="NCBI Taxonomy" id="1032476"/>
    <lineage>
        <taxon>Bacteria</taxon>
        <taxon>Bacillati</taxon>
        <taxon>Actinomycetota</taxon>
        <taxon>Actinomycetes</taxon>
        <taxon>Streptosporangiales</taxon>
        <taxon>Streptosporangiaceae</taxon>
        <taxon>Nonomuraea</taxon>
    </lineage>
</organism>
<dbReference type="PANTHER" id="PTHR43685:SF2">
    <property type="entry name" value="GLYCOSYLTRANSFERASE 2-LIKE DOMAIN-CONTAINING PROTEIN"/>
    <property type="match status" value="1"/>
</dbReference>
<evidence type="ECO:0000313" key="4">
    <source>
        <dbReference type="Proteomes" id="UP000530928"/>
    </source>
</evidence>
<evidence type="ECO:0000259" key="2">
    <source>
        <dbReference type="Pfam" id="PF22181"/>
    </source>
</evidence>
<dbReference type="AlphaFoldDB" id="A0A7W0CR63"/>
<dbReference type="Proteomes" id="UP000530928">
    <property type="component" value="Unassembled WGS sequence"/>
</dbReference>
<keyword evidence="4" id="KW-1185">Reference proteome</keyword>
<dbReference type="RefSeq" id="WP_181614383.1">
    <property type="nucleotide sequence ID" value="NZ_BAABAM010000011.1"/>
</dbReference>
<dbReference type="InterPro" id="IPR001173">
    <property type="entry name" value="Glyco_trans_2-like"/>
</dbReference>
<name>A0A7W0CR63_9ACTN</name>
<dbReference type="EMBL" id="JACDUR010000007">
    <property type="protein sequence ID" value="MBA2895670.1"/>
    <property type="molecule type" value="Genomic_DNA"/>
</dbReference>
<reference evidence="3 4" key="1">
    <citation type="submission" date="2020-07" db="EMBL/GenBank/DDBJ databases">
        <title>Genomic Encyclopedia of Type Strains, Phase IV (KMG-IV): sequencing the most valuable type-strain genomes for metagenomic binning, comparative biology and taxonomic classification.</title>
        <authorList>
            <person name="Goeker M."/>
        </authorList>
    </citation>
    <scope>NUCLEOTIDE SEQUENCE [LARGE SCALE GENOMIC DNA]</scope>
    <source>
        <strain evidence="3 4">DSM 45533</strain>
    </source>
</reference>
<proteinExistence type="predicted"/>
<dbReference type="InterPro" id="IPR050834">
    <property type="entry name" value="Glycosyltransf_2"/>
</dbReference>
<evidence type="ECO:0000313" key="3">
    <source>
        <dbReference type="EMBL" id="MBA2895670.1"/>
    </source>
</evidence>
<protein>
    <recommendedName>
        <fullName evidence="5">Glycosyltransferase family 2 protein</fullName>
    </recommendedName>
</protein>
<dbReference type="CDD" id="cd00761">
    <property type="entry name" value="Glyco_tranf_GTA_type"/>
    <property type="match status" value="1"/>
</dbReference>
<sequence>MVVKVSVVVNICNPGDRADPCIRSVLEQTLDHYEVIFVDDGSTDGIAERLDTVAGVRGNVRVLHLPHTGSAVRGFNVGVAAASGRYVYLIDQFDRLERGALAAMYQRAEEWEADVLVGRLVRDGGPPLTAFEADRTRADILSDKLLSLLTPHKLYRRAFLEEHRLGFAVPGGRLAEQTFALQAYLSAKVVAVMAEPVCCHLGERAEQPEDPKNVLAELRTLLDVLDAHTEGRQRDRMYAHWMRTTLLRPFMSARFAGSSAERGRLVDLHRELLLERFPEHLDRYLPAHLRAAAKLLREGRVDKLVALANSARHTKVHADLREVRWDGETLVLGLAVELFAGRDQPVHFRERNGRLHWNPPSQLAKNITPEVTDVTAAVSRARMEVYLRNEVTGAIYFVPVGFEIERVAEEQGTRLRIVGEARVDVATAAMGGPLQTGHWEVHVRMYGGAHQDRTRVRRPEGPLTCLGVLALAPRQRLIVPCWSDAGELGLAVEPRSFPESIALVSPGASVTRQSGHLYVVLPVPYVPPSGGPAMELVLRTASGRLREICAPAMVEPGVPGRVAGQLVAKVPVKRLLPGRDSLGPGAWLTSLRTDDSEVGLRFGLQMRGSTVQVLPAAQVDPQRRGELDLDTSLRRLARRVPGARHLVRLARAGKHRYLRD</sequence>
<evidence type="ECO:0008006" key="5">
    <source>
        <dbReference type="Google" id="ProtNLM"/>
    </source>
</evidence>
<dbReference type="Pfam" id="PF22181">
    <property type="entry name" value="TarS_linker"/>
    <property type="match status" value="1"/>
</dbReference>
<dbReference type="Gene3D" id="3.90.550.10">
    <property type="entry name" value="Spore Coat Polysaccharide Biosynthesis Protein SpsA, Chain A"/>
    <property type="match status" value="1"/>
</dbReference>
<gene>
    <name evidence="3" type="ORF">HNR30_007056</name>
</gene>
<dbReference type="Pfam" id="PF00535">
    <property type="entry name" value="Glycos_transf_2"/>
    <property type="match status" value="1"/>
</dbReference>
<dbReference type="SUPFAM" id="SSF53448">
    <property type="entry name" value="Nucleotide-diphospho-sugar transferases"/>
    <property type="match status" value="1"/>
</dbReference>
<evidence type="ECO:0000259" key="1">
    <source>
        <dbReference type="Pfam" id="PF00535"/>
    </source>
</evidence>
<comment type="caution">
    <text evidence="3">The sequence shown here is derived from an EMBL/GenBank/DDBJ whole genome shotgun (WGS) entry which is preliminary data.</text>
</comment>
<dbReference type="InterPro" id="IPR054028">
    <property type="entry name" value="TarS/TarP_linker"/>
</dbReference>
<feature type="domain" description="TarS/TarP linker" evidence="2">
    <location>
        <begin position="211"/>
        <end position="308"/>
    </location>
</feature>
<accession>A0A7W0CR63</accession>
<dbReference type="PANTHER" id="PTHR43685">
    <property type="entry name" value="GLYCOSYLTRANSFERASE"/>
    <property type="match status" value="1"/>
</dbReference>
<dbReference type="InterPro" id="IPR029044">
    <property type="entry name" value="Nucleotide-diphossugar_trans"/>
</dbReference>
<feature type="domain" description="Glycosyltransferase 2-like" evidence="1">
    <location>
        <begin position="6"/>
        <end position="136"/>
    </location>
</feature>